<evidence type="ECO:0000313" key="3">
    <source>
        <dbReference type="EMBL" id="GAA4520840.1"/>
    </source>
</evidence>
<dbReference type="EMBL" id="BAABHF010000067">
    <property type="protein sequence ID" value="GAA4520840.1"/>
    <property type="molecule type" value="Genomic_DNA"/>
</dbReference>
<gene>
    <name evidence="3" type="ORF">GCM10023191_098340</name>
</gene>
<accession>A0ABP8R832</accession>
<feature type="domain" description="Mycothiol-dependent maleylpyruvate isomerase metal-binding" evidence="2">
    <location>
        <begin position="22"/>
        <end position="145"/>
    </location>
</feature>
<dbReference type="RefSeq" id="WP_345475549.1">
    <property type="nucleotide sequence ID" value="NZ_BAABHF010000067.1"/>
</dbReference>
<dbReference type="PANTHER" id="PTHR40758">
    <property type="entry name" value="CONSERVED PROTEIN"/>
    <property type="match status" value="1"/>
</dbReference>
<organism evidence="3 4">
    <name type="scientific">Actinoallomurus oryzae</name>
    <dbReference type="NCBI Taxonomy" id="502180"/>
    <lineage>
        <taxon>Bacteria</taxon>
        <taxon>Bacillati</taxon>
        <taxon>Actinomycetota</taxon>
        <taxon>Actinomycetes</taxon>
        <taxon>Streptosporangiales</taxon>
        <taxon>Thermomonosporaceae</taxon>
        <taxon>Actinoallomurus</taxon>
    </lineage>
</organism>
<feature type="domain" description="MDMPI C-terminal" evidence="1">
    <location>
        <begin position="162"/>
        <end position="255"/>
    </location>
</feature>
<comment type="caution">
    <text evidence="3">The sequence shown here is derived from an EMBL/GenBank/DDBJ whole genome shotgun (WGS) entry which is preliminary data.</text>
</comment>
<evidence type="ECO:0000259" key="1">
    <source>
        <dbReference type="Pfam" id="PF07398"/>
    </source>
</evidence>
<dbReference type="InterPro" id="IPR034660">
    <property type="entry name" value="DinB/YfiT-like"/>
</dbReference>
<evidence type="ECO:0000313" key="4">
    <source>
        <dbReference type="Proteomes" id="UP001500503"/>
    </source>
</evidence>
<dbReference type="PANTHER" id="PTHR40758:SF1">
    <property type="entry name" value="CONSERVED PROTEIN"/>
    <property type="match status" value="1"/>
</dbReference>
<dbReference type="InterPro" id="IPR017517">
    <property type="entry name" value="Maleyloyr_isom"/>
</dbReference>
<proteinExistence type="predicted"/>
<keyword evidence="4" id="KW-1185">Reference proteome</keyword>
<dbReference type="Pfam" id="PF07398">
    <property type="entry name" value="MDMPI_C"/>
    <property type="match status" value="1"/>
</dbReference>
<reference evidence="4" key="1">
    <citation type="journal article" date="2019" name="Int. J. Syst. Evol. Microbiol.">
        <title>The Global Catalogue of Microorganisms (GCM) 10K type strain sequencing project: providing services to taxonomists for standard genome sequencing and annotation.</title>
        <authorList>
            <consortium name="The Broad Institute Genomics Platform"/>
            <consortium name="The Broad Institute Genome Sequencing Center for Infectious Disease"/>
            <person name="Wu L."/>
            <person name="Ma J."/>
        </authorList>
    </citation>
    <scope>NUCLEOTIDE SEQUENCE [LARGE SCALE GENOMIC DNA]</scope>
    <source>
        <strain evidence="4">JCM 17933</strain>
    </source>
</reference>
<dbReference type="Gene3D" id="1.20.120.450">
    <property type="entry name" value="dinb family like domain"/>
    <property type="match status" value="1"/>
</dbReference>
<dbReference type="InterPro" id="IPR024344">
    <property type="entry name" value="MDMPI_metal-binding"/>
</dbReference>
<keyword evidence="3" id="KW-0413">Isomerase</keyword>
<dbReference type="GO" id="GO:0016853">
    <property type="term" value="F:isomerase activity"/>
    <property type="evidence" value="ECO:0007669"/>
    <property type="project" value="UniProtKB-KW"/>
</dbReference>
<dbReference type="InterPro" id="IPR010872">
    <property type="entry name" value="MDMPI_C-term_domain"/>
</dbReference>
<sequence length="263" mass="29117">MTDDAVATPGVGSERLLQVVQDEGRAVLQLAAQTDLVRAVPGCPGWTIADLVAHLGSVYRWVGLIVGERRNERPSPQERAALDGVERRDQALLTALMMAHTQVVEVLRSASADLDCWSMWPAANSRHYWIRRQAHETLVHRIDVQNAASGEIAACADVDPTIAADGVDEMVIGFANRYRDRLRAPSPCTLSLHATDVDRRWWVRLGPAEPEFGRGPVDGPAPTEIRGRSGELLLLLWNRRTWDGMKMTGDGDALQVWRYAARL</sequence>
<name>A0ABP8R832_9ACTN</name>
<protein>
    <submittedName>
        <fullName evidence="3">Maleylpyruvate isomerase family mycothiol-dependent enzyme</fullName>
    </submittedName>
</protein>
<dbReference type="Pfam" id="PF11716">
    <property type="entry name" value="MDMPI_N"/>
    <property type="match status" value="1"/>
</dbReference>
<dbReference type="SUPFAM" id="SSF109854">
    <property type="entry name" value="DinB/YfiT-like putative metalloenzymes"/>
    <property type="match status" value="1"/>
</dbReference>
<dbReference type="NCBIfam" id="TIGR03083">
    <property type="entry name" value="maleylpyruvate isomerase family mycothiol-dependent enzyme"/>
    <property type="match status" value="1"/>
</dbReference>
<dbReference type="Proteomes" id="UP001500503">
    <property type="component" value="Unassembled WGS sequence"/>
</dbReference>
<evidence type="ECO:0000259" key="2">
    <source>
        <dbReference type="Pfam" id="PF11716"/>
    </source>
</evidence>